<accession>A0ABX3U9A1</accession>
<protein>
    <submittedName>
        <fullName evidence="1">Uncharacterized protein</fullName>
    </submittedName>
</protein>
<comment type="caution">
    <text evidence="1">The sequence shown here is derived from an EMBL/GenBank/DDBJ whole genome shotgun (WGS) entry which is preliminary data.</text>
</comment>
<dbReference type="EMBL" id="MWPR01000053">
    <property type="protein sequence ID" value="ORJ47999.1"/>
    <property type="molecule type" value="Genomic_DNA"/>
</dbReference>
<reference evidence="1 2" key="1">
    <citation type="submission" date="2017-02" db="EMBL/GenBank/DDBJ databases">
        <title>Draft genome sequence of a Kluyvera intermedia isolate from a patient with a pancreatic abscess.</title>
        <authorList>
            <person name="Thele R."/>
        </authorList>
    </citation>
    <scope>NUCLEOTIDE SEQUENCE [LARGE SCALE GENOMIC DNA]</scope>
    <source>
        <strain evidence="1 2">FOSA7093</strain>
    </source>
</reference>
<proteinExistence type="predicted"/>
<sequence length="137" mass="15184">MDTEKNVSGKIAFIFPAKYNAEGASSPTLNFATRYDGIVAMSVGISFIELAPKTPYFVILKMKGPSDEDVEISSGMDAVPPDQIDPKRHTSFLTASFYFKPEKFGTYRFSCELISPFGNGKPNDIKDVLFNVFDYGK</sequence>
<dbReference type="RefSeq" id="WP_085007442.1">
    <property type="nucleotide sequence ID" value="NZ_MWPR01000053.1"/>
</dbReference>
<gene>
    <name evidence="1" type="ORF">B2M27_23240</name>
</gene>
<name>A0ABX3U9A1_KLUIN</name>
<evidence type="ECO:0000313" key="2">
    <source>
        <dbReference type="Proteomes" id="UP000192521"/>
    </source>
</evidence>
<evidence type="ECO:0000313" key="1">
    <source>
        <dbReference type="EMBL" id="ORJ47999.1"/>
    </source>
</evidence>
<keyword evidence="2" id="KW-1185">Reference proteome</keyword>
<dbReference type="Proteomes" id="UP000192521">
    <property type="component" value="Unassembled WGS sequence"/>
</dbReference>
<organism evidence="1 2">
    <name type="scientific">Kluyvera intermedia</name>
    <name type="common">Enterobacter intermedius</name>
    <dbReference type="NCBI Taxonomy" id="61648"/>
    <lineage>
        <taxon>Bacteria</taxon>
        <taxon>Pseudomonadati</taxon>
        <taxon>Pseudomonadota</taxon>
        <taxon>Gammaproteobacteria</taxon>
        <taxon>Enterobacterales</taxon>
        <taxon>Enterobacteriaceae</taxon>
        <taxon>Kluyvera</taxon>
    </lineage>
</organism>